<protein>
    <recommendedName>
        <fullName evidence="4">dolichyl-phosphate-mannose--protein mannosyltransferase</fullName>
        <ecNumber evidence="4">2.4.1.109</ecNumber>
    </recommendedName>
</protein>
<gene>
    <name evidence="17" type="ORF">SARC_05901</name>
</gene>
<comment type="pathway">
    <text evidence="2">Protein modification; protein glycosylation.</text>
</comment>
<evidence type="ECO:0000256" key="1">
    <source>
        <dbReference type="ARBA" id="ARBA00004477"/>
    </source>
</evidence>
<accession>A0A0L0FZ03</accession>
<feature type="transmembrane region" description="Helical" evidence="15">
    <location>
        <begin position="369"/>
        <end position="396"/>
    </location>
</feature>
<evidence type="ECO:0000256" key="5">
    <source>
        <dbReference type="ARBA" id="ARBA00022676"/>
    </source>
</evidence>
<evidence type="ECO:0000256" key="2">
    <source>
        <dbReference type="ARBA" id="ARBA00004922"/>
    </source>
</evidence>
<evidence type="ECO:0000256" key="8">
    <source>
        <dbReference type="ARBA" id="ARBA00022737"/>
    </source>
</evidence>
<feature type="transmembrane region" description="Helical" evidence="15">
    <location>
        <begin position="324"/>
        <end position="348"/>
    </location>
</feature>
<feature type="domain" description="MIR" evidence="16">
    <location>
        <begin position="426"/>
        <end position="492"/>
    </location>
</feature>
<evidence type="ECO:0000313" key="18">
    <source>
        <dbReference type="Proteomes" id="UP000054560"/>
    </source>
</evidence>
<feature type="transmembrane region" description="Helical" evidence="15">
    <location>
        <begin position="246"/>
        <end position="270"/>
    </location>
</feature>
<dbReference type="PROSITE" id="PS50919">
    <property type="entry name" value="MIR"/>
    <property type="match status" value="2"/>
</dbReference>
<proteinExistence type="inferred from homology"/>
<dbReference type="STRING" id="667725.A0A0L0FZ03"/>
<name>A0A0L0FZ03_9EUKA</name>
<comment type="catalytic activity">
    <reaction evidence="12">
        <text>a di-trans,poly-cis-dolichyl beta-D-mannosyl phosphate + L-threonyl-[protein] = 3-O-(alpha-D-mannosyl)-L-threonyl-[protein] + a di-trans,poly-cis-dolichyl phosphate + H(+)</text>
        <dbReference type="Rhea" id="RHEA:53396"/>
        <dbReference type="Rhea" id="RHEA-COMP:11060"/>
        <dbReference type="Rhea" id="RHEA-COMP:13547"/>
        <dbReference type="Rhea" id="RHEA-COMP:19498"/>
        <dbReference type="Rhea" id="RHEA-COMP:19501"/>
        <dbReference type="ChEBI" id="CHEBI:15378"/>
        <dbReference type="ChEBI" id="CHEBI:30013"/>
        <dbReference type="ChEBI" id="CHEBI:57683"/>
        <dbReference type="ChEBI" id="CHEBI:58211"/>
        <dbReference type="ChEBI" id="CHEBI:137323"/>
        <dbReference type="EC" id="2.4.1.109"/>
    </reaction>
</comment>
<evidence type="ECO:0000256" key="10">
    <source>
        <dbReference type="ARBA" id="ARBA00022989"/>
    </source>
</evidence>
<dbReference type="UniPathway" id="UPA00378"/>
<evidence type="ECO:0000256" key="6">
    <source>
        <dbReference type="ARBA" id="ARBA00022679"/>
    </source>
</evidence>
<keyword evidence="11 15" id="KW-0472">Membrane</keyword>
<dbReference type="Gene3D" id="2.80.10.50">
    <property type="match status" value="1"/>
</dbReference>
<dbReference type="InterPro" id="IPR003342">
    <property type="entry name" value="ArnT-like_N"/>
</dbReference>
<dbReference type="AlphaFoldDB" id="A0A0L0FZ03"/>
<dbReference type="PANTHER" id="PTHR10050">
    <property type="entry name" value="DOLICHYL-PHOSPHATE-MANNOSE--PROTEIN MANNOSYLTRANSFERASE"/>
    <property type="match status" value="1"/>
</dbReference>
<reference evidence="17 18" key="1">
    <citation type="submission" date="2011-02" db="EMBL/GenBank/DDBJ databases">
        <title>The Genome Sequence of Sphaeroforma arctica JP610.</title>
        <authorList>
            <consortium name="The Broad Institute Genome Sequencing Platform"/>
            <person name="Russ C."/>
            <person name="Cuomo C."/>
            <person name="Young S.K."/>
            <person name="Zeng Q."/>
            <person name="Gargeya S."/>
            <person name="Alvarado L."/>
            <person name="Berlin A."/>
            <person name="Chapman S.B."/>
            <person name="Chen Z."/>
            <person name="Freedman E."/>
            <person name="Gellesch M."/>
            <person name="Goldberg J."/>
            <person name="Griggs A."/>
            <person name="Gujja S."/>
            <person name="Heilman E."/>
            <person name="Heiman D."/>
            <person name="Howarth C."/>
            <person name="Mehta T."/>
            <person name="Neiman D."/>
            <person name="Pearson M."/>
            <person name="Roberts A."/>
            <person name="Saif S."/>
            <person name="Shea T."/>
            <person name="Shenoy N."/>
            <person name="Sisk P."/>
            <person name="Stolte C."/>
            <person name="Sykes S."/>
            <person name="White J."/>
            <person name="Yandava C."/>
            <person name="Burger G."/>
            <person name="Gray M.W."/>
            <person name="Holland P.W.H."/>
            <person name="King N."/>
            <person name="Lang F.B.F."/>
            <person name="Roger A.J."/>
            <person name="Ruiz-Trillo I."/>
            <person name="Haas B."/>
            <person name="Nusbaum C."/>
            <person name="Birren B."/>
        </authorList>
    </citation>
    <scope>NUCLEOTIDE SEQUENCE [LARGE SCALE GENOMIC DNA]</scope>
    <source>
        <strain evidence="17 18">JP610</strain>
    </source>
</reference>
<keyword evidence="6" id="KW-0808">Transferase</keyword>
<dbReference type="Pfam" id="PF02815">
    <property type="entry name" value="MIR"/>
    <property type="match status" value="1"/>
</dbReference>
<dbReference type="InterPro" id="IPR036300">
    <property type="entry name" value="MIR_dom_sf"/>
</dbReference>
<keyword evidence="9" id="KW-0256">Endoplasmic reticulum</keyword>
<keyword evidence="10 15" id="KW-1133">Transmembrane helix</keyword>
<evidence type="ECO:0000256" key="7">
    <source>
        <dbReference type="ARBA" id="ARBA00022692"/>
    </source>
</evidence>
<evidence type="ECO:0000313" key="17">
    <source>
        <dbReference type="EMBL" id="KNC81796.1"/>
    </source>
</evidence>
<feature type="transmembrane region" description="Helical" evidence="15">
    <location>
        <begin position="282"/>
        <end position="304"/>
    </location>
</feature>
<dbReference type="CDD" id="cd23281">
    <property type="entry name" value="beta-trefoil_MIR_POMT1"/>
    <property type="match status" value="1"/>
</dbReference>
<evidence type="ECO:0000256" key="12">
    <source>
        <dbReference type="ARBA" id="ARBA00045085"/>
    </source>
</evidence>
<dbReference type="InterPro" id="IPR027005">
    <property type="entry name" value="PMT-like"/>
</dbReference>
<dbReference type="RefSeq" id="XP_014155698.1">
    <property type="nucleotide sequence ID" value="XM_014300223.1"/>
</dbReference>
<organism evidence="17 18">
    <name type="scientific">Sphaeroforma arctica JP610</name>
    <dbReference type="NCBI Taxonomy" id="667725"/>
    <lineage>
        <taxon>Eukaryota</taxon>
        <taxon>Ichthyosporea</taxon>
        <taxon>Ichthyophonida</taxon>
        <taxon>Sphaeroforma</taxon>
    </lineage>
</organism>
<dbReference type="PANTHER" id="PTHR10050:SF51">
    <property type="entry name" value="PROTEIN O-MANNOSYL-TRANSFERASE 1"/>
    <property type="match status" value="1"/>
</dbReference>
<feature type="domain" description="MIR" evidence="16">
    <location>
        <begin position="519"/>
        <end position="575"/>
    </location>
</feature>
<evidence type="ECO:0000256" key="13">
    <source>
        <dbReference type="ARBA" id="ARBA00045102"/>
    </source>
</evidence>
<evidence type="ECO:0000256" key="9">
    <source>
        <dbReference type="ARBA" id="ARBA00022824"/>
    </source>
</evidence>
<comment type="similarity">
    <text evidence="3">Belongs to the glycosyltransferase 39 family.</text>
</comment>
<keyword evidence="8" id="KW-0677">Repeat</keyword>
<dbReference type="SMART" id="SM00472">
    <property type="entry name" value="MIR"/>
    <property type="match status" value="3"/>
</dbReference>
<evidence type="ECO:0000256" key="3">
    <source>
        <dbReference type="ARBA" id="ARBA00007222"/>
    </source>
</evidence>
<evidence type="ECO:0000256" key="11">
    <source>
        <dbReference type="ARBA" id="ARBA00023136"/>
    </source>
</evidence>
<dbReference type="EC" id="2.4.1.109" evidence="4"/>
<comment type="subcellular location">
    <subcellularLocation>
        <location evidence="1">Endoplasmic reticulum membrane</location>
        <topology evidence="1">Multi-pass membrane protein</topology>
    </subcellularLocation>
</comment>
<dbReference type="Pfam" id="PF02366">
    <property type="entry name" value="PMT"/>
    <property type="match status" value="1"/>
</dbReference>
<comment type="catalytic activity">
    <reaction evidence="13">
        <text>a di-trans,poly-cis-dolichyl beta-D-mannosyl phosphate + L-seryl-[protein] = 3-O-(alpha-D-mannosyl)-L-seryl-[protein] + a di-trans,poly-cis-dolichyl phosphate + H(+)</text>
        <dbReference type="Rhea" id="RHEA:17377"/>
        <dbReference type="Rhea" id="RHEA-COMP:9863"/>
        <dbReference type="Rhea" id="RHEA-COMP:13546"/>
        <dbReference type="Rhea" id="RHEA-COMP:19498"/>
        <dbReference type="Rhea" id="RHEA-COMP:19501"/>
        <dbReference type="ChEBI" id="CHEBI:15378"/>
        <dbReference type="ChEBI" id="CHEBI:29999"/>
        <dbReference type="ChEBI" id="CHEBI:57683"/>
        <dbReference type="ChEBI" id="CHEBI:58211"/>
        <dbReference type="ChEBI" id="CHEBI:137321"/>
        <dbReference type="EC" id="2.4.1.109"/>
    </reaction>
</comment>
<dbReference type="InterPro" id="IPR016093">
    <property type="entry name" value="MIR_motif"/>
</dbReference>
<dbReference type="SUPFAM" id="SSF82109">
    <property type="entry name" value="MIR domain"/>
    <property type="match status" value="1"/>
</dbReference>
<evidence type="ECO:0000256" key="14">
    <source>
        <dbReference type="SAM" id="MobiDB-lite"/>
    </source>
</evidence>
<feature type="region of interest" description="Disordered" evidence="14">
    <location>
        <begin position="1"/>
        <end position="49"/>
    </location>
</feature>
<dbReference type="GO" id="GO:0004169">
    <property type="term" value="F:dolichyl-phosphate-mannose-protein mannosyltransferase activity"/>
    <property type="evidence" value="ECO:0007669"/>
    <property type="project" value="UniProtKB-EC"/>
</dbReference>
<dbReference type="Proteomes" id="UP000054560">
    <property type="component" value="Unassembled WGS sequence"/>
</dbReference>
<sequence>MFSGDRVRRRMPSEDALNLEESSSFIVEDDDDKYAPKPHGTGLPPLDHGRIRASSEMPQNLYGEHTYPQQHHMYTNTGMGNSMDMGTLGNMSSRESMSHNSSMYNSNPGPYAPAPGTPFDMAYSHLTDAKDAIPDYRAKTHKLALVFMSLMALLTRLFRLGAPPNVVWDEVHFGKFASYYLRRSFFFDVHPPLGKMLYALVGYMAGYDGSYDFAKISTPYKGIEPPVPYFALRLAPALCGTLQVPITYLTVIELGGSNVAAVVASALLLFDNGHITQSRFILLDGWLITFILMAFYFYCCFRTQNRLYPFSVKWWVYLCLSGTFLALAASVKLVGVFVIAVVGVHTALELWRVWKDTRNAIWPTFAAHLGSRVACLIVLPVCIVLCVFQAHFAVLIHSGPGDSHMSRQFQSQLIGSPHAQQVEPMPQDIAFGSIITFTPQQFKPDCWIHSHEHRWPKVYFEGTKKRRVGSAQQQVTCYPHQDHNNQWMVLEPDRYTKYHHNVMNLTMDIDGGEEPHAVTKFVRHGDNIKLYHVSTQTFLHTHDVASYGFPSKQEVSTWNGSETVAPMTDFTIQFTEAGGEAGKRWHPFRTRFRLVHVATQTTLEMSGERLPDFAFGQYEIISSKHTTTKDVFYVDTHKNGTGKRTPFAITTTYIIGLG</sequence>
<evidence type="ECO:0000256" key="4">
    <source>
        <dbReference type="ARBA" id="ARBA00012839"/>
    </source>
</evidence>
<dbReference type="GeneID" id="25906405"/>
<keyword evidence="5" id="KW-0328">Glycosyltransferase</keyword>
<keyword evidence="18" id="KW-1185">Reference proteome</keyword>
<dbReference type="eggNOG" id="KOG3359">
    <property type="taxonomic scope" value="Eukaryota"/>
</dbReference>
<evidence type="ECO:0000259" key="16">
    <source>
        <dbReference type="PROSITE" id="PS50919"/>
    </source>
</evidence>
<evidence type="ECO:0000256" key="15">
    <source>
        <dbReference type="SAM" id="Phobius"/>
    </source>
</evidence>
<dbReference type="GO" id="GO:0005789">
    <property type="term" value="C:endoplasmic reticulum membrane"/>
    <property type="evidence" value="ECO:0007669"/>
    <property type="project" value="UniProtKB-SubCell"/>
</dbReference>
<dbReference type="EMBL" id="KQ241996">
    <property type="protein sequence ID" value="KNC81796.1"/>
    <property type="molecule type" value="Genomic_DNA"/>
</dbReference>
<keyword evidence="7 15" id="KW-0812">Transmembrane</keyword>
<dbReference type="OrthoDB" id="292747at2759"/>